<dbReference type="AlphaFoldDB" id="A0A1I7RTD4"/>
<evidence type="ECO:0000313" key="4">
    <source>
        <dbReference type="EMBL" id="CAD5231363.1"/>
    </source>
</evidence>
<accession>A0A1I7RTD4</accession>
<evidence type="ECO:0000256" key="2">
    <source>
        <dbReference type="SAM" id="Phobius"/>
    </source>
</evidence>
<keyword evidence="1" id="KW-0143">Chaperone</keyword>
<keyword evidence="2" id="KW-0472">Membrane</keyword>
<evidence type="ECO:0000313" key="6">
    <source>
        <dbReference type="Proteomes" id="UP000095284"/>
    </source>
</evidence>
<keyword evidence="2" id="KW-1133">Transmembrane helix</keyword>
<dbReference type="PANTHER" id="PTHR44145:SF3">
    <property type="entry name" value="DNAJ HOMOLOG SUBFAMILY A MEMBER 3, MITOCHONDRIAL"/>
    <property type="match status" value="1"/>
</dbReference>
<dbReference type="CDD" id="cd06257">
    <property type="entry name" value="DnaJ"/>
    <property type="match status" value="1"/>
</dbReference>
<evidence type="ECO:0000259" key="3">
    <source>
        <dbReference type="PROSITE" id="PS50076"/>
    </source>
</evidence>
<gene>
    <name evidence="4" type="ORF">BXYJ_LOCUS11459</name>
</gene>
<evidence type="ECO:0000313" key="8">
    <source>
        <dbReference type="WBParaSite" id="BXY_0398900.1"/>
    </source>
</evidence>
<feature type="transmembrane region" description="Helical" evidence="2">
    <location>
        <begin position="147"/>
        <end position="169"/>
    </location>
</feature>
<dbReference type="InterPro" id="IPR051938">
    <property type="entry name" value="Apopto_cytoskel_mod"/>
</dbReference>
<feature type="domain" description="J" evidence="3">
    <location>
        <begin position="20"/>
        <end position="88"/>
    </location>
</feature>
<organism evidence="6 8">
    <name type="scientific">Bursaphelenchus xylophilus</name>
    <name type="common">Pinewood nematode worm</name>
    <name type="synonym">Aphelenchoides xylophilus</name>
    <dbReference type="NCBI Taxonomy" id="6326"/>
    <lineage>
        <taxon>Eukaryota</taxon>
        <taxon>Metazoa</taxon>
        <taxon>Ecdysozoa</taxon>
        <taxon>Nematoda</taxon>
        <taxon>Chromadorea</taxon>
        <taxon>Rhabditida</taxon>
        <taxon>Tylenchina</taxon>
        <taxon>Tylenchomorpha</taxon>
        <taxon>Aphelenchoidea</taxon>
        <taxon>Aphelenchoididae</taxon>
        <taxon>Bursaphelenchus</taxon>
    </lineage>
</organism>
<keyword evidence="2" id="KW-0812">Transmembrane</keyword>
<dbReference type="WBParaSite" id="BXY_0398900.1">
    <property type="protein sequence ID" value="BXY_0398900.1"/>
    <property type="gene ID" value="BXY_0398900"/>
</dbReference>
<dbReference type="Proteomes" id="UP000659654">
    <property type="component" value="Unassembled WGS sequence"/>
</dbReference>
<dbReference type="Proteomes" id="UP000095284">
    <property type="component" value="Unplaced"/>
</dbReference>
<proteinExistence type="predicted"/>
<reference evidence="5" key="2">
    <citation type="submission" date="2020-08" db="EMBL/GenBank/DDBJ databases">
        <authorList>
            <person name="Kikuchi T."/>
        </authorList>
    </citation>
    <scope>NUCLEOTIDE SEQUENCE</scope>
    <source>
        <strain evidence="4">Ka4C1</strain>
    </source>
</reference>
<sequence length="187" mass="22400">MSSLRPCLARSFRFYSTRRDVYKLLEVSRSATPEEIKDSYYTLSKKYHPDSPTADPKRFLEIKNAYEKLRDRKKTSEENGKSSLHRFTREDLEKVDERFKNYYRSRTVDYKAHKPVYTVKEDVGEYEKPHKIGFFERAVDYITDIPIVIRAVLCASFGIFLGTMTFFTMRMKKMERYRRENPHLVCE</sequence>
<dbReference type="Gene3D" id="1.10.287.110">
    <property type="entry name" value="DnaJ domain"/>
    <property type="match status" value="1"/>
</dbReference>
<evidence type="ECO:0000313" key="5">
    <source>
        <dbReference type="EMBL" id="CAG9122493.1"/>
    </source>
</evidence>
<dbReference type="PROSITE" id="PS50076">
    <property type="entry name" value="DNAJ_2"/>
    <property type="match status" value="1"/>
</dbReference>
<evidence type="ECO:0000256" key="1">
    <source>
        <dbReference type="ARBA" id="ARBA00023186"/>
    </source>
</evidence>
<dbReference type="Pfam" id="PF00226">
    <property type="entry name" value="DnaJ"/>
    <property type="match status" value="1"/>
</dbReference>
<dbReference type="PANTHER" id="PTHR44145">
    <property type="entry name" value="DNAJ HOMOLOG SUBFAMILY A MEMBER 3, MITOCHONDRIAL"/>
    <property type="match status" value="1"/>
</dbReference>
<protein>
    <submittedName>
        <fullName evidence="4">(pine wood nematode) hypothetical protein</fullName>
    </submittedName>
    <submittedName>
        <fullName evidence="8">J domain-containing protein</fullName>
    </submittedName>
</protein>
<dbReference type="InterPro" id="IPR001623">
    <property type="entry name" value="DnaJ_domain"/>
</dbReference>
<dbReference type="SMR" id="A0A1I7RTD4"/>
<name>A0A1I7RTD4_BURXY</name>
<dbReference type="EMBL" id="CAJFCV020000005">
    <property type="protein sequence ID" value="CAG9122493.1"/>
    <property type="molecule type" value="Genomic_DNA"/>
</dbReference>
<dbReference type="SMART" id="SM00271">
    <property type="entry name" value="DnaJ"/>
    <property type="match status" value="1"/>
</dbReference>
<dbReference type="SUPFAM" id="SSF46565">
    <property type="entry name" value="Chaperone J-domain"/>
    <property type="match status" value="1"/>
</dbReference>
<reference evidence="8" key="1">
    <citation type="submission" date="2016-11" db="UniProtKB">
        <authorList>
            <consortium name="WormBaseParasite"/>
        </authorList>
    </citation>
    <scope>IDENTIFICATION</scope>
</reference>
<keyword evidence="7" id="KW-1185">Reference proteome</keyword>
<dbReference type="PRINTS" id="PR00625">
    <property type="entry name" value="JDOMAIN"/>
</dbReference>
<dbReference type="InterPro" id="IPR036869">
    <property type="entry name" value="J_dom_sf"/>
</dbReference>
<dbReference type="OrthoDB" id="376357at2759"/>
<dbReference type="Proteomes" id="UP000582659">
    <property type="component" value="Unassembled WGS sequence"/>
</dbReference>
<evidence type="ECO:0000313" key="7">
    <source>
        <dbReference type="Proteomes" id="UP000659654"/>
    </source>
</evidence>
<dbReference type="EMBL" id="CAJFDI010000005">
    <property type="protein sequence ID" value="CAD5231363.1"/>
    <property type="molecule type" value="Genomic_DNA"/>
</dbReference>